<evidence type="ECO:0000256" key="7">
    <source>
        <dbReference type="SAM" id="MobiDB-lite"/>
    </source>
</evidence>
<keyword evidence="5" id="KW-0804">Transcription</keyword>
<evidence type="ECO:0000256" key="5">
    <source>
        <dbReference type="ARBA" id="ARBA00023163"/>
    </source>
</evidence>
<evidence type="ECO:0000256" key="6">
    <source>
        <dbReference type="ARBA" id="ARBA00023242"/>
    </source>
</evidence>
<comment type="subcellular location">
    <subcellularLocation>
        <location evidence="1">Nucleus</location>
    </subcellularLocation>
</comment>
<dbReference type="OrthoDB" id="2505440at2759"/>
<comment type="caution">
    <text evidence="9">The sequence shown here is derived from an EMBL/GenBank/DDBJ whole genome shotgun (WGS) entry which is preliminary data.</text>
</comment>
<dbReference type="EMBL" id="JAGPNK010000002">
    <property type="protein sequence ID" value="KAH7326100.1"/>
    <property type="molecule type" value="Genomic_DNA"/>
</dbReference>
<dbReference type="Proteomes" id="UP000813444">
    <property type="component" value="Unassembled WGS sequence"/>
</dbReference>
<comment type="similarity">
    <text evidence="2">Belongs to the transcriptional coactivator PC4 family.</text>
</comment>
<dbReference type="InterPro" id="IPR003173">
    <property type="entry name" value="PC4_C"/>
</dbReference>
<dbReference type="GO" id="GO:0003677">
    <property type="term" value="F:DNA binding"/>
    <property type="evidence" value="ECO:0007669"/>
    <property type="project" value="UniProtKB-KW"/>
</dbReference>
<accession>A0A8K0WUW7</accession>
<keyword evidence="4" id="KW-0238">DNA-binding</keyword>
<dbReference type="GO" id="GO:0005634">
    <property type="term" value="C:nucleus"/>
    <property type="evidence" value="ECO:0007669"/>
    <property type="project" value="UniProtKB-SubCell"/>
</dbReference>
<dbReference type="GO" id="GO:0060261">
    <property type="term" value="P:positive regulation of transcription initiation by RNA polymerase II"/>
    <property type="evidence" value="ECO:0007669"/>
    <property type="project" value="InterPro"/>
</dbReference>
<dbReference type="AlphaFoldDB" id="A0A8K0WUW7"/>
<feature type="compositionally biased region" description="Low complexity" evidence="7">
    <location>
        <begin position="19"/>
        <end position="38"/>
    </location>
</feature>
<dbReference type="Pfam" id="PF02229">
    <property type="entry name" value="PC4"/>
    <property type="match status" value="1"/>
</dbReference>
<keyword evidence="10" id="KW-1185">Reference proteome</keyword>
<gene>
    <name evidence="9" type="ORF">B0I35DRAFT_405394</name>
</gene>
<evidence type="ECO:0000256" key="4">
    <source>
        <dbReference type="ARBA" id="ARBA00023125"/>
    </source>
</evidence>
<evidence type="ECO:0000313" key="10">
    <source>
        <dbReference type="Proteomes" id="UP000813444"/>
    </source>
</evidence>
<protein>
    <submittedName>
        <fullName evidence="9">Transcriptional Coactivator p15-domain-containing protein</fullName>
    </submittedName>
</protein>
<keyword evidence="6" id="KW-0539">Nucleus</keyword>
<feature type="domain" description="Transcriptional coactivator p15 (PC4) C-terminal" evidence="8">
    <location>
        <begin position="49"/>
        <end position="99"/>
    </location>
</feature>
<dbReference type="SUPFAM" id="SSF54447">
    <property type="entry name" value="ssDNA-binding transcriptional regulator domain"/>
    <property type="match status" value="1"/>
</dbReference>
<organism evidence="9 10">
    <name type="scientific">Stachybotrys elegans</name>
    <dbReference type="NCBI Taxonomy" id="80388"/>
    <lineage>
        <taxon>Eukaryota</taxon>
        <taxon>Fungi</taxon>
        <taxon>Dikarya</taxon>
        <taxon>Ascomycota</taxon>
        <taxon>Pezizomycotina</taxon>
        <taxon>Sordariomycetes</taxon>
        <taxon>Hypocreomycetidae</taxon>
        <taxon>Hypocreales</taxon>
        <taxon>Stachybotryaceae</taxon>
        <taxon>Stachybotrys</taxon>
    </lineage>
</organism>
<evidence type="ECO:0000259" key="8">
    <source>
        <dbReference type="Pfam" id="PF02229"/>
    </source>
</evidence>
<reference evidence="9" key="1">
    <citation type="journal article" date="2021" name="Nat. Commun.">
        <title>Genetic determinants of endophytism in the Arabidopsis root mycobiome.</title>
        <authorList>
            <person name="Mesny F."/>
            <person name="Miyauchi S."/>
            <person name="Thiergart T."/>
            <person name="Pickel B."/>
            <person name="Atanasova L."/>
            <person name="Karlsson M."/>
            <person name="Huettel B."/>
            <person name="Barry K.W."/>
            <person name="Haridas S."/>
            <person name="Chen C."/>
            <person name="Bauer D."/>
            <person name="Andreopoulos W."/>
            <person name="Pangilinan J."/>
            <person name="LaButti K."/>
            <person name="Riley R."/>
            <person name="Lipzen A."/>
            <person name="Clum A."/>
            <person name="Drula E."/>
            <person name="Henrissat B."/>
            <person name="Kohler A."/>
            <person name="Grigoriev I.V."/>
            <person name="Martin F.M."/>
            <person name="Hacquard S."/>
        </authorList>
    </citation>
    <scope>NUCLEOTIDE SEQUENCE</scope>
    <source>
        <strain evidence="9">MPI-CAGE-CH-0235</strain>
    </source>
</reference>
<dbReference type="PANTHER" id="PTHR13215">
    <property type="entry name" value="RNA POLYMERASE II TRANSCRIPTIONAL COACTIVATOR"/>
    <property type="match status" value="1"/>
</dbReference>
<evidence type="ECO:0000256" key="1">
    <source>
        <dbReference type="ARBA" id="ARBA00004123"/>
    </source>
</evidence>
<name>A0A8K0WUW7_9HYPO</name>
<evidence type="ECO:0000256" key="2">
    <source>
        <dbReference type="ARBA" id="ARBA00009001"/>
    </source>
</evidence>
<dbReference type="GO" id="GO:0003713">
    <property type="term" value="F:transcription coactivator activity"/>
    <property type="evidence" value="ECO:0007669"/>
    <property type="project" value="InterPro"/>
</dbReference>
<keyword evidence="3" id="KW-0805">Transcription regulation</keyword>
<evidence type="ECO:0000313" key="9">
    <source>
        <dbReference type="EMBL" id="KAH7326100.1"/>
    </source>
</evidence>
<dbReference type="InterPro" id="IPR045125">
    <property type="entry name" value="Sub1/Tcp4-like"/>
</dbReference>
<dbReference type="InterPro" id="IPR009044">
    <property type="entry name" value="ssDNA-bd_transcriptional_reg"/>
</dbReference>
<evidence type="ECO:0000256" key="3">
    <source>
        <dbReference type="ARBA" id="ARBA00023015"/>
    </source>
</evidence>
<feature type="region of interest" description="Disordered" evidence="7">
    <location>
        <begin position="1"/>
        <end position="54"/>
    </location>
</feature>
<feature type="region of interest" description="Disordered" evidence="7">
    <location>
        <begin position="110"/>
        <end position="153"/>
    </location>
</feature>
<dbReference type="Gene3D" id="2.30.31.10">
    <property type="entry name" value="Transcriptional Coactivator Pc4, Chain A"/>
    <property type="match status" value="1"/>
</dbReference>
<sequence>MSSKKRSASMVEESDDDAPVVSSSAAKKSKKATSSTPSDGKDDDGNPFWELSNKRRVGVSQFKNTCFVNIREYYEKDGKTLPGKKGISLSVEQYAALLKCVPSINAALRDKGHSVDEPEGLDEVPATKKASKKELKSKASRANIEATSDEDEG</sequence>
<proteinExistence type="inferred from homology"/>